<evidence type="ECO:0000313" key="6">
    <source>
        <dbReference type="Proteomes" id="UP001165565"/>
    </source>
</evidence>
<gene>
    <name evidence="5" type="ORF">NEE01_16965</name>
</gene>
<keyword evidence="3" id="KW-0520">NAD</keyword>
<dbReference type="PANTHER" id="PTHR24321">
    <property type="entry name" value="DEHYDROGENASES, SHORT CHAIN"/>
    <property type="match status" value="1"/>
</dbReference>
<dbReference type="InterPro" id="IPR002347">
    <property type="entry name" value="SDR_fam"/>
</dbReference>
<comment type="caution">
    <text evidence="5">The sequence shown here is derived from an EMBL/GenBank/DDBJ whole genome shotgun (WGS) entry which is preliminary data.</text>
</comment>
<evidence type="ECO:0000259" key="4">
    <source>
        <dbReference type="SMART" id="SM00822"/>
    </source>
</evidence>
<evidence type="ECO:0000256" key="3">
    <source>
        <dbReference type="ARBA" id="ARBA00023027"/>
    </source>
</evidence>
<dbReference type="InterPro" id="IPR057326">
    <property type="entry name" value="KR_dom"/>
</dbReference>
<dbReference type="Gene3D" id="3.40.50.720">
    <property type="entry name" value="NAD(P)-binding Rossmann-like Domain"/>
    <property type="match status" value="1"/>
</dbReference>
<keyword evidence="6" id="KW-1185">Reference proteome</keyword>
<dbReference type="GO" id="GO:0047936">
    <property type="term" value="F:glucose 1-dehydrogenase [NAD(P)+] activity"/>
    <property type="evidence" value="ECO:0007669"/>
    <property type="project" value="UniProtKB-EC"/>
</dbReference>
<feature type="domain" description="Ketoreductase" evidence="4">
    <location>
        <begin position="8"/>
        <end position="189"/>
    </location>
</feature>
<dbReference type="NCBIfam" id="NF005559">
    <property type="entry name" value="PRK07231.1"/>
    <property type="match status" value="1"/>
</dbReference>
<dbReference type="SMART" id="SM00822">
    <property type="entry name" value="PKS_KR"/>
    <property type="match status" value="1"/>
</dbReference>
<dbReference type="PANTHER" id="PTHR24321:SF8">
    <property type="entry name" value="ESTRADIOL 17-BETA-DEHYDROGENASE 8-RELATED"/>
    <property type="match status" value="1"/>
</dbReference>
<name>A0AA41ZH06_9SPHN</name>
<accession>A0AA41ZH06</accession>
<evidence type="ECO:0000256" key="2">
    <source>
        <dbReference type="ARBA" id="ARBA00023002"/>
    </source>
</evidence>
<proteinExistence type="inferred from homology"/>
<dbReference type="RefSeq" id="WP_179514598.1">
    <property type="nucleotide sequence ID" value="NZ_JANFAV010000013.1"/>
</dbReference>
<dbReference type="InterPro" id="IPR020904">
    <property type="entry name" value="Sc_DH/Rdtase_CS"/>
</dbReference>
<evidence type="ECO:0000256" key="1">
    <source>
        <dbReference type="ARBA" id="ARBA00006484"/>
    </source>
</evidence>
<dbReference type="SUPFAM" id="SSF51735">
    <property type="entry name" value="NAD(P)-binding Rossmann-fold domains"/>
    <property type="match status" value="1"/>
</dbReference>
<sequence length="253" mass="25758">MVQGFDGKVALVTGAATGIGRQTALALAAAGARVVLADIVRQAGEESAHAVEVAGGRAMFVPGDIASGDDVARIVKAAVDAYGRLDCAFNNAGIAPRGAAIVDMAEADWDRTIAINLKGVWWCMKHECAQMLAQGGGGTIVNTASIMGVVSGPGLAAYSASKAGVVGLTRSVALDYARQGIRVNAVCPGGIGNTAITDDPANRADMEELAQMTPMGRLGCPQDIADTVLWLLSPQSGFVTGQSIVVDGGFTAW</sequence>
<organism evidence="5 6">
    <name type="scientific">Sphingomonas lycopersici</name>
    <dbReference type="NCBI Taxonomy" id="2951807"/>
    <lineage>
        <taxon>Bacteria</taxon>
        <taxon>Pseudomonadati</taxon>
        <taxon>Pseudomonadota</taxon>
        <taxon>Alphaproteobacteria</taxon>
        <taxon>Sphingomonadales</taxon>
        <taxon>Sphingomonadaceae</taxon>
        <taxon>Sphingomonas</taxon>
    </lineage>
</organism>
<reference evidence="5" key="1">
    <citation type="submission" date="2022-06" db="EMBL/GenBank/DDBJ databases">
        <title>Sphingomonas sp. nov. isolated from rhizosphere soil of tomato.</title>
        <authorList>
            <person name="Dong H."/>
            <person name="Gao R."/>
        </authorList>
    </citation>
    <scope>NUCLEOTIDE SEQUENCE</scope>
    <source>
        <strain evidence="5">MMSM24</strain>
    </source>
</reference>
<keyword evidence="2 5" id="KW-0560">Oxidoreductase</keyword>
<protein>
    <submittedName>
        <fullName evidence="5">Glucose 1-dehydrogenase</fullName>
        <ecNumber evidence="5">1.1.1.47</ecNumber>
    </submittedName>
</protein>
<dbReference type="CDD" id="cd05233">
    <property type="entry name" value="SDR_c"/>
    <property type="match status" value="1"/>
</dbReference>
<dbReference type="EMBL" id="JANFAV010000013">
    <property type="protein sequence ID" value="MCW6536471.1"/>
    <property type="molecule type" value="Genomic_DNA"/>
</dbReference>
<dbReference type="Proteomes" id="UP001165565">
    <property type="component" value="Unassembled WGS sequence"/>
</dbReference>
<dbReference type="PRINTS" id="PR00080">
    <property type="entry name" value="SDRFAMILY"/>
</dbReference>
<dbReference type="Pfam" id="PF13561">
    <property type="entry name" value="adh_short_C2"/>
    <property type="match status" value="1"/>
</dbReference>
<comment type="similarity">
    <text evidence="1">Belongs to the short-chain dehydrogenases/reductases (SDR) family.</text>
</comment>
<dbReference type="FunFam" id="3.40.50.720:FF:000084">
    <property type="entry name" value="Short-chain dehydrogenase reductase"/>
    <property type="match status" value="1"/>
</dbReference>
<dbReference type="EC" id="1.1.1.47" evidence="5"/>
<dbReference type="AlphaFoldDB" id="A0AA41ZH06"/>
<dbReference type="PRINTS" id="PR00081">
    <property type="entry name" value="GDHRDH"/>
</dbReference>
<dbReference type="InterPro" id="IPR036291">
    <property type="entry name" value="NAD(P)-bd_dom_sf"/>
</dbReference>
<evidence type="ECO:0000313" key="5">
    <source>
        <dbReference type="EMBL" id="MCW6536471.1"/>
    </source>
</evidence>
<dbReference type="PROSITE" id="PS00061">
    <property type="entry name" value="ADH_SHORT"/>
    <property type="match status" value="1"/>
</dbReference>